<dbReference type="EMBL" id="WIWT01000081">
    <property type="protein sequence ID" value="KAF3203192.1"/>
    <property type="molecule type" value="Genomic_DNA"/>
</dbReference>
<evidence type="ECO:0000313" key="5">
    <source>
        <dbReference type="Proteomes" id="UP000614610"/>
    </source>
</evidence>
<evidence type="ECO:0000256" key="1">
    <source>
        <dbReference type="SAM" id="MobiDB-lite"/>
    </source>
</evidence>
<dbReference type="OrthoDB" id="5342088at2759"/>
<evidence type="ECO:0000313" key="2">
    <source>
        <dbReference type="EMBL" id="KAF3203192.1"/>
    </source>
</evidence>
<name>A0A6G1LWK2_ORBOL</name>
<reference evidence="2 4" key="1">
    <citation type="submission" date="2019-06" db="EMBL/GenBank/DDBJ databases">
        <authorList>
            <person name="Palmer J.M."/>
        </authorList>
    </citation>
    <scope>NUCLEOTIDE SEQUENCE</scope>
    <source>
        <strain evidence="3 4">TWF191</strain>
        <strain evidence="2">TWF679</strain>
    </source>
</reference>
<dbReference type="AlphaFoldDB" id="A0A6G1LWK2"/>
<feature type="compositionally biased region" description="Low complexity" evidence="1">
    <location>
        <begin position="1"/>
        <end position="17"/>
    </location>
</feature>
<dbReference type="EMBL" id="WIPF01000003">
    <property type="protein sequence ID" value="KAF3231688.1"/>
    <property type="molecule type" value="Genomic_DNA"/>
</dbReference>
<evidence type="ECO:0000313" key="4">
    <source>
        <dbReference type="Proteomes" id="UP000483672"/>
    </source>
</evidence>
<proteinExistence type="predicted"/>
<comment type="caution">
    <text evidence="2">The sequence shown here is derived from an EMBL/GenBank/DDBJ whole genome shotgun (WGS) entry which is preliminary data.</text>
</comment>
<evidence type="ECO:0000313" key="3">
    <source>
        <dbReference type="EMBL" id="KAF3231688.1"/>
    </source>
</evidence>
<organism evidence="2 5">
    <name type="scientific">Orbilia oligospora</name>
    <name type="common">Nematode-trapping fungus</name>
    <name type="synonym">Arthrobotrys oligospora</name>
    <dbReference type="NCBI Taxonomy" id="2813651"/>
    <lineage>
        <taxon>Eukaryota</taxon>
        <taxon>Fungi</taxon>
        <taxon>Dikarya</taxon>
        <taxon>Ascomycota</taxon>
        <taxon>Pezizomycotina</taxon>
        <taxon>Orbiliomycetes</taxon>
        <taxon>Orbiliales</taxon>
        <taxon>Orbiliaceae</taxon>
        <taxon>Orbilia</taxon>
    </lineage>
</organism>
<dbReference type="Proteomes" id="UP000614610">
    <property type="component" value="Unassembled WGS sequence"/>
</dbReference>
<protein>
    <submittedName>
        <fullName evidence="2">Uncharacterized protein</fullName>
    </submittedName>
</protein>
<feature type="region of interest" description="Disordered" evidence="1">
    <location>
        <begin position="1"/>
        <end position="22"/>
    </location>
</feature>
<accession>A0A6G1LWK2</accession>
<sequence length="168" mass="18699">MGQLFSSPYEYSPPSDSNHPPDMIPMLDTIGSRDRNRDGEVFYVDFSDPESLVRELKRYHMVGILISPPSDSPEISKGSLYLIGWDNMPTSLVENEAVDISAVYPASLSHLATLSVGGETLQKRVRGHRSFVSQEAKRCKDTGEMLEHADEGQMQTASKRMAYSLPDC</sequence>
<gene>
    <name evidence="3" type="ORF">TWF191_005748</name>
    <name evidence="2" type="ORF">TWF679_010502</name>
</gene>
<dbReference type="Proteomes" id="UP000483672">
    <property type="component" value="Unassembled WGS sequence"/>
</dbReference>